<sequence length="174" mass="19198">MTGWLPLIIILFAIVLVVGPVMWLKPSARDQRLATLRSRAAREGLTVQMKSLPAAEGQGSAAVYFTRWGDARRLQTGWVLERQRGDHEMNFSGHWDWRNGRAAPEAAWGPLRELLAALPEDATAIVGAETGLGVQWQESSGDRGMTALEKALEASRSPIEEAIRQPRNSAEQVE</sequence>
<reference evidence="3 4" key="1">
    <citation type="submission" date="2020-08" db="EMBL/GenBank/DDBJ databases">
        <title>Genomic Encyclopedia of Type Strains, Phase III (KMG-III): the genomes of soil and plant-associated and newly described type strains.</title>
        <authorList>
            <person name="Whitman W."/>
        </authorList>
    </citation>
    <scope>NUCLEOTIDE SEQUENCE [LARGE SCALE GENOMIC DNA]</scope>
    <source>
        <strain evidence="3 4">CECT 8799</strain>
    </source>
</reference>
<gene>
    <name evidence="3" type="ORF">FHS09_002294</name>
</gene>
<feature type="transmembrane region" description="Helical" evidence="2">
    <location>
        <begin position="6"/>
        <end position="24"/>
    </location>
</feature>
<proteinExistence type="predicted"/>
<feature type="compositionally biased region" description="Basic and acidic residues" evidence="1">
    <location>
        <begin position="154"/>
        <end position="164"/>
    </location>
</feature>
<evidence type="ECO:0008006" key="5">
    <source>
        <dbReference type="Google" id="ProtNLM"/>
    </source>
</evidence>
<dbReference type="AlphaFoldDB" id="A0A7W4WD95"/>
<organism evidence="3 4">
    <name type="scientific">Microbulbifer rhizosphaerae</name>
    <dbReference type="NCBI Taxonomy" id="1562603"/>
    <lineage>
        <taxon>Bacteria</taxon>
        <taxon>Pseudomonadati</taxon>
        <taxon>Pseudomonadota</taxon>
        <taxon>Gammaproteobacteria</taxon>
        <taxon>Cellvibrionales</taxon>
        <taxon>Microbulbiferaceae</taxon>
        <taxon>Microbulbifer</taxon>
    </lineage>
</organism>
<evidence type="ECO:0000313" key="4">
    <source>
        <dbReference type="Proteomes" id="UP000535937"/>
    </source>
</evidence>
<keyword evidence="4" id="KW-1185">Reference proteome</keyword>
<comment type="caution">
    <text evidence="3">The sequence shown here is derived from an EMBL/GenBank/DDBJ whole genome shotgun (WGS) entry which is preliminary data.</text>
</comment>
<evidence type="ECO:0000313" key="3">
    <source>
        <dbReference type="EMBL" id="MBB3061461.1"/>
    </source>
</evidence>
<dbReference type="RefSeq" id="WP_183459843.1">
    <property type="nucleotide sequence ID" value="NZ_JACHWZ010000009.1"/>
</dbReference>
<name>A0A7W4WD95_9GAMM</name>
<accession>A0A7W4WD95</accession>
<keyword evidence="2" id="KW-1133">Transmembrane helix</keyword>
<evidence type="ECO:0000256" key="1">
    <source>
        <dbReference type="SAM" id="MobiDB-lite"/>
    </source>
</evidence>
<keyword evidence="2" id="KW-0812">Transmembrane</keyword>
<keyword evidence="2" id="KW-0472">Membrane</keyword>
<feature type="region of interest" description="Disordered" evidence="1">
    <location>
        <begin position="154"/>
        <end position="174"/>
    </location>
</feature>
<protein>
    <recommendedName>
        <fullName evidence="5">Preprotein translocase subunit YajC</fullName>
    </recommendedName>
</protein>
<evidence type="ECO:0000256" key="2">
    <source>
        <dbReference type="SAM" id="Phobius"/>
    </source>
</evidence>
<dbReference type="EMBL" id="JACHWZ010000009">
    <property type="protein sequence ID" value="MBB3061461.1"/>
    <property type="molecule type" value="Genomic_DNA"/>
</dbReference>
<dbReference type="Proteomes" id="UP000535937">
    <property type="component" value="Unassembled WGS sequence"/>
</dbReference>